<dbReference type="eggNOG" id="COG3206">
    <property type="taxonomic scope" value="Bacteria"/>
</dbReference>
<organism evidence="11 12">
    <name type="scientific">Alkaliphilus metalliredigens (strain QYMF)</name>
    <dbReference type="NCBI Taxonomy" id="293826"/>
    <lineage>
        <taxon>Bacteria</taxon>
        <taxon>Bacillati</taxon>
        <taxon>Bacillota</taxon>
        <taxon>Clostridia</taxon>
        <taxon>Peptostreptococcales</taxon>
        <taxon>Natronincolaceae</taxon>
        <taxon>Alkaliphilus</taxon>
    </lineage>
</organism>
<dbReference type="InterPro" id="IPR003856">
    <property type="entry name" value="LPS_length_determ_N"/>
</dbReference>
<dbReference type="InterPro" id="IPR032807">
    <property type="entry name" value="GNVR"/>
</dbReference>
<accession>A6TJR1</accession>
<feature type="transmembrane region" description="Helical" evidence="8">
    <location>
        <begin position="20"/>
        <end position="39"/>
    </location>
</feature>
<dbReference type="HOGENOM" id="CLU_049861_0_0_9"/>
<evidence type="ECO:0000256" key="2">
    <source>
        <dbReference type="ARBA" id="ARBA00006683"/>
    </source>
</evidence>
<dbReference type="Pfam" id="PF13807">
    <property type="entry name" value="GNVR"/>
    <property type="match status" value="1"/>
</dbReference>
<dbReference type="STRING" id="293826.Amet_0192"/>
<feature type="domain" description="Polysaccharide chain length determinant N-terminal" evidence="9">
    <location>
        <begin position="2"/>
        <end position="102"/>
    </location>
</feature>
<evidence type="ECO:0000313" key="12">
    <source>
        <dbReference type="Proteomes" id="UP000001572"/>
    </source>
</evidence>
<feature type="transmembrane region" description="Helical" evidence="8">
    <location>
        <begin position="362"/>
        <end position="382"/>
    </location>
</feature>
<dbReference type="GO" id="GO:0005886">
    <property type="term" value="C:plasma membrane"/>
    <property type="evidence" value="ECO:0007669"/>
    <property type="project" value="UniProtKB-SubCell"/>
</dbReference>
<evidence type="ECO:0000313" key="11">
    <source>
        <dbReference type="EMBL" id="ABR46429.1"/>
    </source>
</evidence>
<evidence type="ECO:0000259" key="9">
    <source>
        <dbReference type="Pfam" id="PF02706"/>
    </source>
</evidence>
<evidence type="ECO:0000256" key="5">
    <source>
        <dbReference type="ARBA" id="ARBA00022989"/>
    </source>
</evidence>
<feature type="coiled-coil region" evidence="7">
    <location>
        <begin position="271"/>
        <end position="312"/>
    </location>
</feature>
<reference evidence="12" key="1">
    <citation type="journal article" date="2016" name="Genome Announc.">
        <title>Complete genome sequence of Alkaliphilus metalliredigens strain QYMF, an alkaliphilic and metal-reducing bacterium isolated from borax-contaminated leachate ponds.</title>
        <authorList>
            <person name="Hwang C."/>
            <person name="Copeland A."/>
            <person name="Lucas S."/>
            <person name="Lapidus A."/>
            <person name="Barry K."/>
            <person name="Detter J.C."/>
            <person name="Glavina Del Rio T."/>
            <person name="Hammon N."/>
            <person name="Israni S."/>
            <person name="Dalin E."/>
            <person name="Tice H."/>
            <person name="Pitluck S."/>
            <person name="Chertkov O."/>
            <person name="Brettin T."/>
            <person name="Bruce D."/>
            <person name="Han C."/>
            <person name="Schmutz J."/>
            <person name="Larimer F."/>
            <person name="Land M.L."/>
            <person name="Hauser L."/>
            <person name="Kyrpides N."/>
            <person name="Mikhailova N."/>
            <person name="Ye Q."/>
            <person name="Zhou J."/>
            <person name="Richardson P."/>
            <person name="Fields M.W."/>
        </authorList>
    </citation>
    <scope>NUCLEOTIDE SEQUENCE [LARGE SCALE GENOMIC DNA]</scope>
    <source>
        <strain evidence="12">QYMF</strain>
    </source>
</reference>
<dbReference type="InterPro" id="IPR050445">
    <property type="entry name" value="Bact_polysacc_biosynth/exp"/>
</dbReference>
<keyword evidence="6 8" id="KW-0472">Membrane</keyword>
<dbReference type="RefSeq" id="WP_011971338.1">
    <property type="nucleotide sequence ID" value="NC_009633.1"/>
</dbReference>
<dbReference type="AlphaFoldDB" id="A6TJR1"/>
<keyword evidence="7" id="KW-0175">Coiled coil</keyword>
<evidence type="ECO:0000259" key="10">
    <source>
        <dbReference type="Pfam" id="PF13807"/>
    </source>
</evidence>
<dbReference type="PANTHER" id="PTHR32309">
    <property type="entry name" value="TYROSINE-PROTEIN KINASE"/>
    <property type="match status" value="1"/>
</dbReference>
<comment type="subcellular location">
    <subcellularLocation>
        <location evidence="1">Cell membrane</location>
        <topology evidence="1">Multi-pass membrane protein</topology>
    </subcellularLocation>
</comment>
<feature type="domain" description="Tyrosine-protein kinase G-rich" evidence="10">
    <location>
        <begin position="311"/>
        <end position="381"/>
    </location>
</feature>
<evidence type="ECO:0000256" key="3">
    <source>
        <dbReference type="ARBA" id="ARBA00022475"/>
    </source>
</evidence>
<dbReference type="Pfam" id="PF02706">
    <property type="entry name" value="Wzz"/>
    <property type="match status" value="1"/>
</dbReference>
<dbReference type="EMBL" id="CP000724">
    <property type="protein sequence ID" value="ABR46429.1"/>
    <property type="molecule type" value="Genomic_DNA"/>
</dbReference>
<dbReference type="Proteomes" id="UP000001572">
    <property type="component" value="Chromosome"/>
</dbReference>
<evidence type="ECO:0000256" key="6">
    <source>
        <dbReference type="ARBA" id="ARBA00023136"/>
    </source>
</evidence>
<protein>
    <submittedName>
        <fullName evidence="11">Lipopolysaccharide biosynthesis protein</fullName>
    </submittedName>
</protein>
<dbReference type="KEGG" id="amt:Amet_0192"/>
<proteinExistence type="inferred from homology"/>
<evidence type="ECO:0000256" key="1">
    <source>
        <dbReference type="ARBA" id="ARBA00004651"/>
    </source>
</evidence>
<dbReference type="GO" id="GO:0004713">
    <property type="term" value="F:protein tyrosine kinase activity"/>
    <property type="evidence" value="ECO:0007669"/>
    <property type="project" value="TreeGrafter"/>
</dbReference>
<comment type="similarity">
    <text evidence="2">Belongs to the CpsC/CapA family.</text>
</comment>
<keyword evidence="4 8" id="KW-0812">Transmembrane</keyword>
<sequence>MEEISLRELIETLLKQKKLIIGITMIAVLTTGLFSFFMLEPVYETRMVLMASNFTERLQPNQLSGNGVEGMLESLSQYPAMTLDTYRQQVTAPRVMRATIEELGLEEDYDVERLARAISLETLQNTNLITIKMQHGDPEKAALIVNTVGEKFVEFVSEKAQEHASQSSQYVVSQMEVEEAQLDDALVELREFLSQPRGVSELQMELDARLSQATSFKTQLTDLEIREPALQSAIQVAQAEGNTNSQIMINDNAGSQQITLESTETLLKIELAEVQSNIQSFRTQITEIQDEIEELQVELQDKKHQERLINQRVNIAENNYDAFVKKYEELRVAESSQIGDASITVISRAFPTTTPIGPRKTLNVAIAGVLGVMIGVFAAFFIEYWKTSGKEQEALEIK</sequence>
<dbReference type="OrthoDB" id="2360475at2"/>
<name>A6TJR1_ALKMQ</name>
<evidence type="ECO:0000256" key="8">
    <source>
        <dbReference type="SAM" id="Phobius"/>
    </source>
</evidence>
<evidence type="ECO:0000256" key="7">
    <source>
        <dbReference type="SAM" id="Coils"/>
    </source>
</evidence>
<keyword evidence="12" id="KW-1185">Reference proteome</keyword>
<keyword evidence="5 8" id="KW-1133">Transmembrane helix</keyword>
<dbReference type="PANTHER" id="PTHR32309:SF13">
    <property type="entry name" value="FERRIC ENTEROBACTIN TRANSPORT PROTEIN FEPE"/>
    <property type="match status" value="1"/>
</dbReference>
<evidence type="ECO:0000256" key="4">
    <source>
        <dbReference type="ARBA" id="ARBA00022692"/>
    </source>
</evidence>
<gene>
    <name evidence="11" type="ordered locus">Amet_0192</name>
</gene>
<keyword evidence="3" id="KW-1003">Cell membrane</keyword>